<dbReference type="Gene3D" id="1.10.10.10">
    <property type="entry name" value="Winged helix-like DNA-binding domain superfamily/Winged helix DNA-binding domain"/>
    <property type="match status" value="1"/>
</dbReference>
<dbReference type="EMBL" id="JACLQD010000004">
    <property type="protein sequence ID" value="MBC2836867.1"/>
    <property type="molecule type" value="Genomic_DNA"/>
</dbReference>
<dbReference type="SMART" id="SM00866">
    <property type="entry name" value="UTRA"/>
    <property type="match status" value="1"/>
</dbReference>
<comment type="caution">
    <text evidence="5">The sequence shown here is derived from an EMBL/GenBank/DDBJ whole genome shotgun (WGS) entry which is preliminary data.</text>
</comment>
<reference evidence="5 6" key="1">
    <citation type="journal article" date="2017" name="Int. J. Syst. Evol. Microbiol.">
        <title>Gemmobacter straminiformis sp. nov., isolated from an artificial fountain.</title>
        <authorList>
            <person name="Kang J.Y."/>
            <person name="Kim M.J."/>
            <person name="Chun J."/>
            <person name="Son K.P."/>
            <person name="Jahng K.Y."/>
        </authorList>
    </citation>
    <scope>NUCLEOTIDE SEQUENCE [LARGE SCALE GENOMIC DNA]</scope>
    <source>
        <strain evidence="5 6">CAM-8</strain>
    </source>
</reference>
<dbReference type="InterPro" id="IPR036390">
    <property type="entry name" value="WH_DNA-bd_sf"/>
</dbReference>
<dbReference type="AlphaFoldDB" id="A0A842IBZ1"/>
<evidence type="ECO:0000256" key="3">
    <source>
        <dbReference type="ARBA" id="ARBA00023163"/>
    </source>
</evidence>
<dbReference type="GO" id="GO:0003700">
    <property type="term" value="F:DNA-binding transcription factor activity"/>
    <property type="evidence" value="ECO:0007669"/>
    <property type="project" value="InterPro"/>
</dbReference>
<dbReference type="GO" id="GO:0045892">
    <property type="term" value="P:negative regulation of DNA-templated transcription"/>
    <property type="evidence" value="ECO:0007669"/>
    <property type="project" value="TreeGrafter"/>
</dbReference>
<dbReference type="RefSeq" id="WP_185798471.1">
    <property type="nucleotide sequence ID" value="NZ_JACLQD010000004.1"/>
</dbReference>
<evidence type="ECO:0000256" key="1">
    <source>
        <dbReference type="ARBA" id="ARBA00023015"/>
    </source>
</evidence>
<protein>
    <submittedName>
        <fullName evidence="5">Phosphonate metabolism transcriptional regulator PhnF</fullName>
    </submittedName>
</protein>
<evidence type="ECO:0000313" key="5">
    <source>
        <dbReference type="EMBL" id="MBC2836867.1"/>
    </source>
</evidence>
<keyword evidence="3" id="KW-0804">Transcription</keyword>
<keyword evidence="2" id="KW-0238">DNA-binding</keyword>
<feature type="domain" description="HTH gntR-type" evidence="4">
    <location>
        <begin position="4"/>
        <end position="72"/>
    </location>
</feature>
<dbReference type="PANTHER" id="PTHR44846:SF1">
    <property type="entry name" value="MANNOSYL-D-GLYCERATE TRANSPORT_METABOLISM SYSTEM REPRESSOR MNGR-RELATED"/>
    <property type="match status" value="1"/>
</dbReference>
<dbReference type="SMART" id="SM00345">
    <property type="entry name" value="HTH_GNTR"/>
    <property type="match status" value="1"/>
</dbReference>
<evidence type="ECO:0000259" key="4">
    <source>
        <dbReference type="PROSITE" id="PS50949"/>
    </source>
</evidence>
<organism evidence="5 6">
    <name type="scientific">Paragemmobacter straminiformis</name>
    <dbReference type="NCBI Taxonomy" id="2045119"/>
    <lineage>
        <taxon>Bacteria</taxon>
        <taxon>Pseudomonadati</taxon>
        <taxon>Pseudomonadota</taxon>
        <taxon>Alphaproteobacteria</taxon>
        <taxon>Rhodobacterales</taxon>
        <taxon>Paracoccaceae</taxon>
        <taxon>Paragemmobacter</taxon>
    </lineage>
</organism>
<dbReference type="PROSITE" id="PS50949">
    <property type="entry name" value="HTH_GNTR"/>
    <property type="match status" value="1"/>
</dbReference>
<dbReference type="PRINTS" id="PR00035">
    <property type="entry name" value="HTHGNTR"/>
</dbReference>
<keyword evidence="1" id="KW-0805">Transcription regulation</keyword>
<gene>
    <name evidence="5" type="primary">phnF</name>
    <name evidence="5" type="ORF">H7F16_15215</name>
</gene>
<dbReference type="Pfam" id="PF07702">
    <property type="entry name" value="UTRA"/>
    <property type="match status" value="1"/>
</dbReference>
<dbReference type="Pfam" id="PF00392">
    <property type="entry name" value="GntR"/>
    <property type="match status" value="1"/>
</dbReference>
<dbReference type="Gene3D" id="3.40.1410.10">
    <property type="entry name" value="Chorismate lyase-like"/>
    <property type="match status" value="1"/>
</dbReference>
<dbReference type="InterPro" id="IPR011663">
    <property type="entry name" value="UTRA"/>
</dbReference>
<dbReference type="GO" id="GO:0003677">
    <property type="term" value="F:DNA binding"/>
    <property type="evidence" value="ECO:0007669"/>
    <property type="project" value="UniProtKB-KW"/>
</dbReference>
<sequence length="235" mass="24518">MARAAIWADIAATLSGEIGQGFYPKGSKIPTEAELAARFGVNRHTVRHALAELAAKGLVVSRRGAGVFVASRPTDYAIGRRVRFNENVTAFGQTPSRELTRLETRPAAAHEAAALGLAALAAVHVVEGVSLADGQPLAMFRSVFPAARFPALLQALGAVPSITAALAAAGVTDYVRTSTRVTAKLAKPVQALRLRVPEGAPILRTEAINADAAGVPVEYGVTWFAGDRVTLTMAG</sequence>
<name>A0A842IBZ1_9RHOB</name>
<dbReference type="InterPro" id="IPR000524">
    <property type="entry name" value="Tscrpt_reg_HTH_GntR"/>
</dbReference>
<dbReference type="InterPro" id="IPR036388">
    <property type="entry name" value="WH-like_DNA-bd_sf"/>
</dbReference>
<dbReference type="SUPFAM" id="SSF46785">
    <property type="entry name" value="Winged helix' DNA-binding domain"/>
    <property type="match status" value="1"/>
</dbReference>
<dbReference type="CDD" id="cd07377">
    <property type="entry name" value="WHTH_GntR"/>
    <property type="match status" value="1"/>
</dbReference>
<proteinExistence type="predicted"/>
<dbReference type="NCBIfam" id="TIGR02325">
    <property type="entry name" value="C_P_lyase_phnF"/>
    <property type="match status" value="1"/>
</dbReference>
<dbReference type="InterPro" id="IPR050679">
    <property type="entry name" value="Bact_HTH_transcr_reg"/>
</dbReference>
<evidence type="ECO:0000313" key="6">
    <source>
        <dbReference type="Proteomes" id="UP000555411"/>
    </source>
</evidence>
<dbReference type="SUPFAM" id="SSF64288">
    <property type="entry name" value="Chorismate lyase-like"/>
    <property type="match status" value="1"/>
</dbReference>
<dbReference type="Proteomes" id="UP000555411">
    <property type="component" value="Unassembled WGS sequence"/>
</dbReference>
<accession>A0A842IBZ1</accession>
<keyword evidence="6" id="KW-1185">Reference proteome</keyword>
<dbReference type="InterPro" id="IPR012702">
    <property type="entry name" value="CP_lyase_PhnF"/>
</dbReference>
<dbReference type="InterPro" id="IPR028978">
    <property type="entry name" value="Chorismate_lyase_/UTRA_dom_sf"/>
</dbReference>
<evidence type="ECO:0000256" key="2">
    <source>
        <dbReference type="ARBA" id="ARBA00023125"/>
    </source>
</evidence>
<dbReference type="PANTHER" id="PTHR44846">
    <property type="entry name" value="MANNOSYL-D-GLYCERATE TRANSPORT/METABOLISM SYSTEM REPRESSOR MNGR-RELATED"/>
    <property type="match status" value="1"/>
</dbReference>